<gene>
    <name evidence="1" type="ORF">LTR84_010147</name>
</gene>
<evidence type="ECO:0000313" key="2">
    <source>
        <dbReference type="Proteomes" id="UP001358417"/>
    </source>
</evidence>
<dbReference type="PANTHER" id="PTHR32251:SF15">
    <property type="entry name" value="3-OXO-5-ALPHA-STEROID 4-DEHYDROGENASE (DUF1295)"/>
    <property type="match status" value="1"/>
</dbReference>
<dbReference type="RefSeq" id="XP_064700638.1">
    <property type="nucleotide sequence ID" value="XM_064853684.1"/>
</dbReference>
<reference evidence="1 2" key="1">
    <citation type="submission" date="2023-08" db="EMBL/GenBank/DDBJ databases">
        <title>Black Yeasts Isolated from many extreme environments.</title>
        <authorList>
            <person name="Coleine C."/>
            <person name="Stajich J.E."/>
            <person name="Selbmann L."/>
        </authorList>
    </citation>
    <scope>NUCLEOTIDE SEQUENCE [LARGE SCALE GENOMIC DNA]</scope>
    <source>
        <strain evidence="1 2">CCFEE 5792</strain>
    </source>
</reference>
<dbReference type="GeneID" id="89978305"/>
<dbReference type="InterPro" id="IPR010721">
    <property type="entry name" value="UstE-like"/>
</dbReference>
<dbReference type="EMBL" id="JAVRRD010000040">
    <property type="protein sequence ID" value="KAK5044999.1"/>
    <property type="molecule type" value="Genomic_DNA"/>
</dbReference>
<dbReference type="Proteomes" id="UP001358417">
    <property type="component" value="Unassembled WGS sequence"/>
</dbReference>
<keyword evidence="2" id="KW-1185">Reference proteome</keyword>
<proteinExistence type="predicted"/>
<dbReference type="PANTHER" id="PTHR32251">
    <property type="entry name" value="3-OXO-5-ALPHA-STEROID 4-DEHYDROGENASE"/>
    <property type="match status" value="1"/>
</dbReference>
<dbReference type="Pfam" id="PF06966">
    <property type="entry name" value="DUF1295"/>
    <property type="match status" value="1"/>
</dbReference>
<evidence type="ECO:0000313" key="1">
    <source>
        <dbReference type="EMBL" id="KAK5044999.1"/>
    </source>
</evidence>
<evidence type="ECO:0008006" key="3">
    <source>
        <dbReference type="Google" id="ProtNLM"/>
    </source>
</evidence>
<dbReference type="Gene3D" id="1.20.120.1630">
    <property type="match status" value="1"/>
</dbReference>
<dbReference type="AlphaFoldDB" id="A0AAV9MUB3"/>
<name>A0AAV9MUB3_9EURO</name>
<comment type="caution">
    <text evidence="1">The sequence shown here is derived from an EMBL/GenBank/DDBJ whole genome shotgun (WGS) entry which is preliminary data.</text>
</comment>
<protein>
    <recommendedName>
        <fullName evidence="3">Steroid 5-alpha reductase C-terminal domain-containing protein</fullName>
    </recommendedName>
</protein>
<sequence length="211" mass="23451">MTHLERNQFGFHILDLIRSSRETSDDPASVSPFLISAAQDQEHVLSGAGLHDTLLGFMDEEAQNPLYPSAAIAIGVFNTVFNTVNSLVFTLASHNPSCSHYDIHFGTAWYLVGIITETVGEIQRKGFKEKPDNKGKICKSGLYSVVRNVSYFGYTLWRTGYALGAGGASFFIYDFATRAIPVMDSYMTQKHGKQWAQTKQEVPYALIPGIW</sequence>
<dbReference type="GO" id="GO:0016020">
    <property type="term" value="C:membrane"/>
    <property type="evidence" value="ECO:0007669"/>
    <property type="project" value="TreeGrafter"/>
</dbReference>
<accession>A0AAV9MUB3</accession>
<organism evidence="1 2">
    <name type="scientific">Exophiala bonariae</name>
    <dbReference type="NCBI Taxonomy" id="1690606"/>
    <lineage>
        <taxon>Eukaryota</taxon>
        <taxon>Fungi</taxon>
        <taxon>Dikarya</taxon>
        <taxon>Ascomycota</taxon>
        <taxon>Pezizomycotina</taxon>
        <taxon>Eurotiomycetes</taxon>
        <taxon>Chaetothyriomycetidae</taxon>
        <taxon>Chaetothyriales</taxon>
        <taxon>Herpotrichiellaceae</taxon>
        <taxon>Exophiala</taxon>
    </lineage>
</organism>